<name>A0A8S5L3T8_9VIRU</name>
<reference evidence="2" key="1">
    <citation type="submission" date="2020-09" db="EMBL/GenBank/DDBJ databases">
        <title>Leviviricetes taxonomy.</title>
        <authorList>
            <person name="Stockdale S.R."/>
            <person name="Callanan J."/>
            <person name="Adriaenssens E.M."/>
            <person name="Kuhn J.H."/>
            <person name="Rumnieks J."/>
            <person name="Shkoporov A."/>
            <person name="Draper L.A."/>
            <person name="Ross P."/>
            <person name="Hill C."/>
        </authorList>
    </citation>
    <scope>NUCLEOTIDE SEQUENCE</scope>
</reference>
<feature type="transmembrane region" description="Helical" evidence="1">
    <location>
        <begin position="6"/>
        <end position="28"/>
    </location>
</feature>
<dbReference type="Proteomes" id="UP000679374">
    <property type="component" value="Segment"/>
</dbReference>
<accession>A0A8S5L3T8</accession>
<protein>
    <submittedName>
        <fullName evidence="2">Uncharacterized protein</fullName>
    </submittedName>
</protein>
<keyword evidence="1" id="KW-0472">Membrane</keyword>
<dbReference type="EMBL" id="BK013998">
    <property type="protein sequence ID" value="DAD52084.1"/>
    <property type="molecule type" value="Genomic_RNA"/>
</dbReference>
<evidence type="ECO:0000256" key="1">
    <source>
        <dbReference type="SAM" id="Phobius"/>
    </source>
</evidence>
<proteinExistence type="predicted"/>
<keyword evidence="1" id="KW-1133">Transmembrane helix</keyword>
<keyword evidence="1" id="KW-0812">Transmembrane</keyword>
<sequence length="31" mass="3191">MTEAVVVLLIVGITSLISISLAGFAMAARRS</sequence>
<dbReference type="RefSeq" id="YP_010771504.1">
    <property type="nucleotide sequence ID" value="NC_074582.1"/>
</dbReference>
<dbReference type="GeneID" id="80401202"/>
<keyword evidence="3" id="KW-1185">Reference proteome</keyword>
<gene>
    <name evidence="2" type="primary">Gerhypos.4_31_3</name>
</gene>
<organism evidence="2 3">
    <name type="scientific">ssRNA phage Gerhypos.4_31</name>
    <dbReference type="NCBI Taxonomy" id="2786333"/>
    <lineage>
        <taxon>Viruses</taxon>
        <taxon>Riboviria</taxon>
        <taxon>Orthornavirae</taxon>
        <taxon>Lenarviricota</taxon>
        <taxon>Leviviricetes</taxon>
        <taxon>Timlovirales</taxon>
        <taxon>Steitzviridae</taxon>
        <taxon>Gihfavirus</taxon>
        <taxon>Gihfavirus geohabitans</taxon>
    </lineage>
</organism>
<evidence type="ECO:0000313" key="3">
    <source>
        <dbReference type="Proteomes" id="UP000679374"/>
    </source>
</evidence>
<dbReference type="KEGG" id="vg:80401202"/>
<evidence type="ECO:0000313" key="2">
    <source>
        <dbReference type="EMBL" id="DAD52084.1"/>
    </source>
</evidence>